<evidence type="ECO:0000256" key="1">
    <source>
        <dbReference type="SAM" id="MobiDB-lite"/>
    </source>
</evidence>
<feature type="region of interest" description="Disordered" evidence="1">
    <location>
        <begin position="74"/>
        <end position="111"/>
    </location>
</feature>
<accession>A0A9P4W9M6</accession>
<protein>
    <recommendedName>
        <fullName evidence="4">PLAC8-domain-containing protein</fullName>
    </recommendedName>
</protein>
<dbReference type="InterPro" id="IPR006461">
    <property type="entry name" value="PLAC_motif_containing"/>
</dbReference>
<dbReference type="Proteomes" id="UP000801428">
    <property type="component" value="Unassembled WGS sequence"/>
</dbReference>
<dbReference type="EMBL" id="SWKU01000020">
    <property type="protein sequence ID" value="KAF2998290.1"/>
    <property type="molecule type" value="Genomic_DNA"/>
</dbReference>
<comment type="caution">
    <text evidence="2">The sequence shown here is derived from an EMBL/GenBank/DDBJ whole genome shotgun (WGS) entry which is preliminary data.</text>
</comment>
<name>A0A9P4W9M6_CURKU</name>
<dbReference type="Pfam" id="PF04749">
    <property type="entry name" value="PLAC8"/>
    <property type="match status" value="1"/>
</dbReference>
<reference evidence="2" key="1">
    <citation type="submission" date="2019-04" db="EMBL/GenBank/DDBJ databases">
        <title>Sequencing of skin fungus with MAO and IRED activity.</title>
        <authorList>
            <person name="Marsaioli A.J."/>
            <person name="Bonatto J.M.C."/>
            <person name="Reis Junior O."/>
        </authorList>
    </citation>
    <scope>NUCLEOTIDE SEQUENCE</scope>
    <source>
        <strain evidence="2">30M1</strain>
    </source>
</reference>
<evidence type="ECO:0008006" key="4">
    <source>
        <dbReference type="Google" id="ProtNLM"/>
    </source>
</evidence>
<sequence>MEHNNDLSSYSCCNTSCAGFTALTCVGFAWILPLMNRGDIRNKYSLTGNGCKDCLCACCCAPCDLVQQDKEVKHREEQGKPLLDQPGRADGMNYKPQWERVHGQGGQGQYH</sequence>
<evidence type="ECO:0000313" key="3">
    <source>
        <dbReference type="Proteomes" id="UP000801428"/>
    </source>
</evidence>
<evidence type="ECO:0000313" key="2">
    <source>
        <dbReference type="EMBL" id="KAF2998290.1"/>
    </source>
</evidence>
<dbReference type="PANTHER" id="PTHR15907">
    <property type="entry name" value="DUF614 FAMILY PROTEIN-RELATED"/>
    <property type="match status" value="1"/>
</dbReference>
<dbReference type="NCBIfam" id="TIGR01571">
    <property type="entry name" value="A_thal_Cys_rich"/>
    <property type="match status" value="1"/>
</dbReference>
<proteinExistence type="predicted"/>
<dbReference type="AlphaFoldDB" id="A0A9P4W9M6"/>
<dbReference type="OrthoDB" id="1045822at2759"/>
<organism evidence="2 3">
    <name type="scientific">Curvularia kusanoi</name>
    <name type="common">Cochliobolus kusanoi</name>
    <dbReference type="NCBI Taxonomy" id="90978"/>
    <lineage>
        <taxon>Eukaryota</taxon>
        <taxon>Fungi</taxon>
        <taxon>Dikarya</taxon>
        <taxon>Ascomycota</taxon>
        <taxon>Pezizomycotina</taxon>
        <taxon>Dothideomycetes</taxon>
        <taxon>Pleosporomycetidae</taxon>
        <taxon>Pleosporales</taxon>
        <taxon>Pleosporineae</taxon>
        <taxon>Pleosporaceae</taxon>
        <taxon>Curvularia</taxon>
    </lineage>
</organism>
<keyword evidence="3" id="KW-1185">Reference proteome</keyword>
<gene>
    <name evidence="2" type="ORF">E8E13_007262</name>
</gene>